<dbReference type="Gene3D" id="1.10.287.470">
    <property type="entry name" value="Helix hairpin bin"/>
    <property type="match status" value="1"/>
</dbReference>
<dbReference type="Gene3D" id="2.40.30.170">
    <property type="match status" value="1"/>
</dbReference>
<organism evidence="3">
    <name type="scientific">invertebrate metagenome</name>
    <dbReference type="NCBI Taxonomy" id="1711999"/>
    <lineage>
        <taxon>unclassified sequences</taxon>
        <taxon>metagenomes</taxon>
        <taxon>organismal metagenomes</taxon>
    </lineage>
</organism>
<dbReference type="Pfam" id="PF25989">
    <property type="entry name" value="YknX_C"/>
    <property type="match status" value="1"/>
</dbReference>
<name>A0A484HA02_9ZZZZ</name>
<dbReference type="GO" id="GO:1990281">
    <property type="term" value="C:efflux pump complex"/>
    <property type="evidence" value="ECO:0007669"/>
    <property type="project" value="TreeGrafter"/>
</dbReference>
<dbReference type="Pfam" id="PF25917">
    <property type="entry name" value="BSH_RND"/>
    <property type="match status" value="1"/>
</dbReference>
<protein>
    <submittedName>
        <fullName evidence="3">Probable RND efflux membrane fusion protein</fullName>
    </submittedName>
</protein>
<dbReference type="SUPFAM" id="SSF111369">
    <property type="entry name" value="HlyD-like secretion proteins"/>
    <property type="match status" value="1"/>
</dbReference>
<feature type="domain" description="YknX-like C-terminal permuted SH3-like" evidence="2">
    <location>
        <begin position="324"/>
        <end position="389"/>
    </location>
</feature>
<dbReference type="GO" id="GO:0015562">
    <property type="term" value="F:efflux transmembrane transporter activity"/>
    <property type="evidence" value="ECO:0007669"/>
    <property type="project" value="TreeGrafter"/>
</dbReference>
<proteinExistence type="predicted"/>
<feature type="domain" description="Multidrug resistance protein MdtA-like barrel-sandwich hybrid" evidence="1">
    <location>
        <begin position="86"/>
        <end position="237"/>
    </location>
</feature>
<dbReference type="Gene3D" id="2.40.50.100">
    <property type="match status" value="1"/>
</dbReference>
<accession>A0A484HA02</accession>
<reference evidence="3" key="1">
    <citation type="submission" date="2018-10" db="EMBL/GenBank/DDBJ databases">
        <authorList>
            <person name="Gruber-Vodicka H."/>
            <person name="Jaeckle O."/>
        </authorList>
    </citation>
    <scope>NUCLEOTIDE SEQUENCE</scope>
</reference>
<evidence type="ECO:0000259" key="1">
    <source>
        <dbReference type="Pfam" id="PF25917"/>
    </source>
</evidence>
<dbReference type="NCBIfam" id="TIGR01730">
    <property type="entry name" value="RND_mfp"/>
    <property type="match status" value="1"/>
</dbReference>
<dbReference type="InterPro" id="IPR058637">
    <property type="entry name" value="YknX-like_C"/>
</dbReference>
<evidence type="ECO:0000259" key="2">
    <source>
        <dbReference type="Pfam" id="PF25989"/>
    </source>
</evidence>
<sequence>MKRLFTTFWSLSVCMSPVCWTPLVLLALVLVWCGGTLVPVSDQAVATPISSGKEQILVVADAVILEAAIRSLPVVGRLVSLQAGAISAETSGSIIHVAVDVGDRVTMGQVLAQLNPNGLRWRRQSEMATLTERRARATEAEAHLHIAEVELQRLGKLRQSAAFALAKYEDKAGEVKRLRAATQAAWAAVDHAFTTVRLAEGELAKADIKAPYSGVVRRRYVEVGSYIATGAHVMEVVNDCNMEIEADIAVEYLASATPGTGVVVQMTSGVDKSAIVRAVMPDEDPKTRTRLVRFVFNRLPNFELAANQSVVVHLQVGDHSKVPTVSKDAIIHRENQSVVFVIEEGRAKQRLLQLGGSVGGRFVVESGLKSGELVVVRGNERLLPGQKVQLIDKLLNKRGKSEGKSDR</sequence>
<gene>
    <name evidence="3" type="ORF">RIEGSTA812A_PEG_451</name>
</gene>
<dbReference type="PANTHER" id="PTHR30469">
    <property type="entry name" value="MULTIDRUG RESISTANCE PROTEIN MDTA"/>
    <property type="match status" value="1"/>
</dbReference>
<dbReference type="AlphaFoldDB" id="A0A484HA02"/>
<dbReference type="InterPro" id="IPR006143">
    <property type="entry name" value="RND_pump_MFP"/>
</dbReference>
<dbReference type="Gene3D" id="2.40.420.20">
    <property type="match status" value="1"/>
</dbReference>
<dbReference type="InterPro" id="IPR058625">
    <property type="entry name" value="MdtA-like_BSH"/>
</dbReference>
<evidence type="ECO:0000313" key="3">
    <source>
        <dbReference type="EMBL" id="VBB68978.1"/>
    </source>
</evidence>
<dbReference type="PANTHER" id="PTHR30469:SF15">
    <property type="entry name" value="HLYD FAMILY OF SECRETION PROTEINS"/>
    <property type="match status" value="1"/>
</dbReference>
<dbReference type="EMBL" id="LR026963">
    <property type="protein sequence ID" value="VBB68978.1"/>
    <property type="molecule type" value="Genomic_DNA"/>
</dbReference>